<sequence>MKQLAQSLFSLLFIATGAIAQERTIKSADVAREGYKDPPETSVKIQNATYRTTITGAIENLT</sequence>
<dbReference type="EMBL" id="BAABBY010000005">
    <property type="protein sequence ID" value="GAA4204124.1"/>
    <property type="molecule type" value="Genomic_DNA"/>
</dbReference>
<dbReference type="RefSeq" id="WP_344851455.1">
    <property type="nucleotide sequence ID" value="NZ_BAABBY010000005.1"/>
</dbReference>
<organism evidence="2 3">
    <name type="scientific">Pedobacter jeongneungensis</name>
    <dbReference type="NCBI Taxonomy" id="947309"/>
    <lineage>
        <taxon>Bacteria</taxon>
        <taxon>Pseudomonadati</taxon>
        <taxon>Bacteroidota</taxon>
        <taxon>Sphingobacteriia</taxon>
        <taxon>Sphingobacteriales</taxon>
        <taxon>Sphingobacteriaceae</taxon>
        <taxon>Pedobacter</taxon>
    </lineage>
</organism>
<evidence type="ECO:0000256" key="1">
    <source>
        <dbReference type="SAM" id="SignalP"/>
    </source>
</evidence>
<name>A0ABP8BDS9_9SPHI</name>
<keyword evidence="1" id="KW-0732">Signal</keyword>
<evidence type="ECO:0000313" key="3">
    <source>
        <dbReference type="Proteomes" id="UP001501772"/>
    </source>
</evidence>
<evidence type="ECO:0000313" key="2">
    <source>
        <dbReference type="EMBL" id="GAA4204124.1"/>
    </source>
</evidence>
<feature type="chain" id="PRO_5045039730" evidence="1">
    <location>
        <begin position="21"/>
        <end position="62"/>
    </location>
</feature>
<dbReference type="Proteomes" id="UP001501772">
    <property type="component" value="Unassembled WGS sequence"/>
</dbReference>
<accession>A0ABP8BDS9</accession>
<proteinExistence type="predicted"/>
<feature type="signal peptide" evidence="1">
    <location>
        <begin position="1"/>
        <end position="20"/>
    </location>
</feature>
<reference evidence="3" key="1">
    <citation type="journal article" date="2019" name="Int. J. Syst. Evol. Microbiol.">
        <title>The Global Catalogue of Microorganisms (GCM) 10K type strain sequencing project: providing services to taxonomists for standard genome sequencing and annotation.</title>
        <authorList>
            <consortium name="The Broad Institute Genomics Platform"/>
            <consortium name="The Broad Institute Genome Sequencing Center for Infectious Disease"/>
            <person name="Wu L."/>
            <person name="Ma J."/>
        </authorList>
    </citation>
    <scope>NUCLEOTIDE SEQUENCE [LARGE SCALE GENOMIC DNA]</scope>
    <source>
        <strain evidence="3">JCM 17626</strain>
    </source>
</reference>
<comment type="caution">
    <text evidence="2">The sequence shown here is derived from an EMBL/GenBank/DDBJ whole genome shotgun (WGS) entry which is preliminary data.</text>
</comment>
<keyword evidence="3" id="KW-1185">Reference proteome</keyword>
<gene>
    <name evidence="2" type="ORF">GCM10022289_21460</name>
</gene>
<protein>
    <submittedName>
        <fullName evidence="2">Uncharacterized protein</fullName>
    </submittedName>
</protein>